<dbReference type="Proteomes" id="UP000182932">
    <property type="component" value="Unassembled WGS sequence"/>
</dbReference>
<feature type="transmembrane region" description="Helical" evidence="1">
    <location>
        <begin position="96"/>
        <end position="118"/>
    </location>
</feature>
<evidence type="ECO:0008006" key="4">
    <source>
        <dbReference type="Google" id="ProtNLM"/>
    </source>
</evidence>
<keyword evidence="1" id="KW-0812">Transmembrane</keyword>
<keyword evidence="1" id="KW-1133">Transmembrane helix</keyword>
<evidence type="ECO:0000313" key="2">
    <source>
        <dbReference type="EMBL" id="SEK11249.1"/>
    </source>
</evidence>
<keyword evidence="1" id="KW-0472">Membrane</keyword>
<feature type="transmembrane region" description="Helical" evidence="1">
    <location>
        <begin position="217"/>
        <end position="250"/>
    </location>
</feature>
<feature type="transmembrane region" description="Helical" evidence="1">
    <location>
        <begin position="404"/>
        <end position="428"/>
    </location>
</feature>
<protein>
    <recommendedName>
        <fullName evidence="4">O-antigen polysaccharide polymerase Wzy</fullName>
    </recommendedName>
</protein>
<name>A0A975WFH5_9RHOB</name>
<feature type="transmembrane region" description="Helical" evidence="1">
    <location>
        <begin position="440"/>
        <end position="457"/>
    </location>
</feature>
<organism evidence="2 3">
    <name type="scientific">Marinovum algicola</name>
    <dbReference type="NCBI Taxonomy" id="42444"/>
    <lineage>
        <taxon>Bacteria</taxon>
        <taxon>Pseudomonadati</taxon>
        <taxon>Pseudomonadota</taxon>
        <taxon>Alphaproteobacteria</taxon>
        <taxon>Rhodobacterales</taxon>
        <taxon>Roseobacteraceae</taxon>
        <taxon>Marinovum</taxon>
    </lineage>
</organism>
<feature type="transmembrane region" description="Helical" evidence="1">
    <location>
        <begin position="57"/>
        <end position="76"/>
    </location>
</feature>
<feature type="transmembrane region" description="Helical" evidence="1">
    <location>
        <begin position="351"/>
        <end position="369"/>
    </location>
</feature>
<gene>
    <name evidence="2" type="ORF">SAMN04487940_1372</name>
</gene>
<feature type="transmembrane region" description="Helical" evidence="1">
    <location>
        <begin position="256"/>
        <end position="275"/>
    </location>
</feature>
<evidence type="ECO:0000256" key="1">
    <source>
        <dbReference type="SAM" id="Phobius"/>
    </source>
</evidence>
<comment type="caution">
    <text evidence="2">The sequence shown here is derived from an EMBL/GenBank/DDBJ whole genome shotgun (WGS) entry which is preliminary data.</text>
</comment>
<proteinExistence type="predicted"/>
<dbReference type="EMBL" id="FNYY01000037">
    <property type="protein sequence ID" value="SEK11249.1"/>
    <property type="molecule type" value="Genomic_DNA"/>
</dbReference>
<dbReference type="RefSeq" id="WP_074840385.1">
    <property type="nucleotide sequence ID" value="NZ_FNYY01000037.1"/>
</dbReference>
<feature type="transmembrane region" description="Helical" evidence="1">
    <location>
        <begin position="139"/>
        <end position="161"/>
    </location>
</feature>
<dbReference type="AlphaFoldDB" id="A0A975WFH5"/>
<feature type="transmembrane region" description="Helical" evidence="1">
    <location>
        <begin position="181"/>
        <end position="205"/>
    </location>
</feature>
<feature type="transmembrane region" description="Helical" evidence="1">
    <location>
        <begin position="28"/>
        <end position="45"/>
    </location>
</feature>
<reference evidence="2 3" key="1">
    <citation type="submission" date="2016-10" db="EMBL/GenBank/DDBJ databases">
        <authorList>
            <person name="Varghese N."/>
            <person name="Submissions S."/>
        </authorList>
    </citation>
    <scope>NUCLEOTIDE SEQUENCE [LARGE SCALE GENOMIC DNA]</scope>
    <source>
        <strain evidence="2 3">FF3</strain>
    </source>
</reference>
<accession>A0A975WFH5</accession>
<feature type="transmembrane region" description="Helical" evidence="1">
    <location>
        <begin position="463"/>
        <end position="479"/>
    </location>
</feature>
<sequence>MTALLLTMAAINLLTALSSETRLPTAHLVAAVLAVYLAVEAHLLLRRADALSLLSPAFLALLFHFALSYLAGPTMAAFEPTVMTRFAFWLPDFDAALTDTLILAMIAAFCMLRSYALARPFARGLRRSLKRMPALRREIRPNVTVALAMQVGYLALVAYAIDLGVYGLLSRPEALERHLDAVALFNLGLAAGSLSYFLLLLHYFGRRGRASSVETAAIVALIALHVALGLLAAFKSQAVFPFVIAGFAYFLTHRRLPVGFLAMALLALVVAYAVVEPFRGYLALRGEPPGSVVEAVETLETAFRLREQVTQQHDNTVAERVAERVDLSGMSMLALDYVDRGNLQDHRRREFQNSILLAPILAYIPRAVWPNKPSFQDVGRWFNQRVRGHWWDETTSVGMGPIGYLYVTGGILGVILGFALFGGLQALIFEGFGRAGAGGLIVYLSVAANLVMIPSAFGPVVTGVLRMLPIAFVAQMLLIRPAPRR</sequence>
<evidence type="ECO:0000313" key="3">
    <source>
        <dbReference type="Proteomes" id="UP000182932"/>
    </source>
</evidence>
<dbReference type="GeneID" id="80821183"/>
<keyword evidence="3" id="KW-1185">Reference proteome</keyword>